<feature type="transmembrane region" description="Helical" evidence="13">
    <location>
        <begin position="218"/>
        <end position="237"/>
    </location>
</feature>
<organism evidence="16 17">
    <name type="scientific">Artemia franciscana</name>
    <name type="common">Brine shrimp</name>
    <name type="synonym">Artemia sanfranciscana</name>
    <dbReference type="NCBI Taxonomy" id="6661"/>
    <lineage>
        <taxon>Eukaryota</taxon>
        <taxon>Metazoa</taxon>
        <taxon>Ecdysozoa</taxon>
        <taxon>Arthropoda</taxon>
        <taxon>Crustacea</taxon>
        <taxon>Branchiopoda</taxon>
        <taxon>Anostraca</taxon>
        <taxon>Artemiidae</taxon>
        <taxon>Artemia</taxon>
    </lineage>
</organism>
<dbReference type="SFLD" id="SFLDS00003">
    <property type="entry name" value="Haloacid_Dehalogenase"/>
    <property type="match status" value="1"/>
</dbReference>
<comment type="caution">
    <text evidence="16">The sequence shown here is derived from an EMBL/GenBank/DDBJ whole genome shotgun (WGS) entry which is preliminary data.</text>
</comment>
<dbReference type="Gene3D" id="2.70.150.10">
    <property type="entry name" value="Calcium-transporting ATPase, cytoplasmic transduction domain A"/>
    <property type="match status" value="1"/>
</dbReference>
<evidence type="ECO:0000256" key="2">
    <source>
        <dbReference type="ARBA" id="ARBA00006000"/>
    </source>
</evidence>
<comment type="subcellular location">
    <subcellularLocation>
        <location evidence="1 13">Membrane</location>
        <topology evidence="1 13">Multi-pass membrane protein</topology>
    </subcellularLocation>
</comment>
<dbReference type="SUPFAM" id="SSF56784">
    <property type="entry name" value="HAD-like"/>
    <property type="match status" value="1"/>
</dbReference>
<dbReference type="PANTHER" id="PTHR45630:SF8">
    <property type="entry name" value="CATION-TRANSPORTING ATPASE"/>
    <property type="match status" value="1"/>
</dbReference>
<dbReference type="InterPro" id="IPR023299">
    <property type="entry name" value="ATPase_P-typ_cyto_dom_N"/>
</dbReference>
<dbReference type="AlphaFoldDB" id="A0AA88I581"/>
<dbReference type="Pfam" id="PF13246">
    <property type="entry name" value="Cation_ATPase"/>
    <property type="match status" value="1"/>
</dbReference>
<comment type="catalytic activity">
    <reaction evidence="12 13">
        <text>ATP + H2O = ADP + phosphate + H(+)</text>
        <dbReference type="Rhea" id="RHEA:13065"/>
        <dbReference type="ChEBI" id="CHEBI:15377"/>
        <dbReference type="ChEBI" id="CHEBI:15378"/>
        <dbReference type="ChEBI" id="CHEBI:30616"/>
        <dbReference type="ChEBI" id="CHEBI:43474"/>
        <dbReference type="ChEBI" id="CHEBI:456216"/>
    </reaction>
</comment>
<evidence type="ECO:0000256" key="6">
    <source>
        <dbReference type="ARBA" id="ARBA00022741"/>
    </source>
</evidence>
<keyword evidence="5 13" id="KW-0479">Metal-binding</keyword>
<dbReference type="GO" id="GO:0016020">
    <property type="term" value="C:membrane"/>
    <property type="evidence" value="ECO:0007669"/>
    <property type="project" value="UniProtKB-SubCell"/>
</dbReference>
<evidence type="ECO:0000256" key="13">
    <source>
        <dbReference type="RuleBase" id="RU362082"/>
    </source>
</evidence>
<feature type="transmembrane region" description="Helical" evidence="13">
    <location>
        <begin position="51"/>
        <end position="70"/>
    </location>
</feature>
<sequence length="1182" mass="133535">MVDLEAANEDNFGTKECNTGKETLDQFSQRILLDDDKLVITGYRLSKPKLILTWLLIVMTCGIIGLVFHWQRKWYLVFTKVLCPLSEADTVLVKETFKKNEHRYFIKKVIEETFESACCHTRCPGHDEIGTSRRNLQVPLKSGEFLDAEKIRFFTVKKTRFLWNKEEENFVQVKGLGSCIPTSQLHSQNGLSAETQWKRRILFDENFIKVPVSSYYKLFALEFFRPFYMFQVFSVAVWMVVEYYYFAIAIVIMATWGLIASIWQTKSAQKRLAETIQATDVVEVEIGEGKTAMIESKYLVPGDTIIIPFAGCTLHCDAILLNGTAIVNESMLTGESVPLMKTALPNRTDLLYNEKEHSRHTLYCGTRVVQARYFEGAKVKAVVLRTGYMTQKGKLVSSILYPLPVDFEFERDSLRFIGVLALIALSGVITNIARKYLNGEEGIFVIFLSLDLLTIGVPPALPAAMTIGSFYAAKRLVKKSIFCINPRVINIAGSLNLACFDKTGTLTEDGMDFWGLVPSLNGSFLEEVEKTSSLVRKVPVRMLEGMATCHSLTYIDDELVGDPLELKVFEASGWTYEESERSDFSKFDMMINAMARWTPTDKTGNEEHTVGIVKIFPFASSLQRSSVVTKVMTNDFFDFYCKGSPEAIIKLCEPPSVPNDFYTTLENYTKQGFRVIALAHREVKASILKIEKLQREELEENLTFLGLIILENRLKEETVPALEILSEAGIRSVMITGDNLDTAICVGRNCNLIKGYEEVIHVSAEKTTEGNIPEIIYKKLDSEKDKYNKQDVCSYCLALDGQAFDIIRLYYPSLIPRILAKASIFARMTPDQKQQIVTGFQDLGYCVGMCGDGANDCGALKAAHAGIALTETEASVASPFTSKEASIACVAELLRECRCALVTSFGMFKYMASYSLTQFICCMMLYQLGTNLTDLEFLYIDLFIITAISSVFALTGSFEGKLHEKPPPTSLISVGPLMSILSQVIVTLATTYTSLELTKSQPWYYPYNNTEDFGADSSYENFSIFSTSQFIYIILAISFSKGFPYRKPFYTNLPFLLLTILQLSVSAYLTVYPAVFVQNFMELKPPPEVWFRGILLVIGLCAMVLSLLAEIYFVDSFICTVFTSWLDKLCGKKLKNYEKIIEEVDSDINWNPNKFLNSNKMIKVRKERYNRNEFELNSLNEP</sequence>
<dbReference type="GO" id="GO:0015203">
    <property type="term" value="F:polyamine transmembrane transporter activity"/>
    <property type="evidence" value="ECO:0007669"/>
    <property type="project" value="TreeGrafter"/>
</dbReference>
<feature type="transmembrane region" description="Helical" evidence="13">
    <location>
        <begin position="1022"/>
        <end position="1043"/>
    </location>
</feature>
<evidence type="ECO:0000256" key="11">
    <source>
        <dbReference type="ARBA" id="ARBA00023136"/>
    </source>
</evidence>
<dbReference type="InterPro" id="IPR047819">
    <property type="entry name" value="P5A-ATPase_N"/>
</dbReference>
<feature type="transmembrane region" description="Helical" evidence="13">
    <location>
        <begin position="970"/>
        <end position="995"/>
    </location>
</feature>
<dbReference type="SUPFAM" id="SSF81653">
    <property type="entry name" value="Calcium ATPase, transduction domain A"/>
    <property type="match status" value="1"/>
</dbReference>
<dbReference type="GO" id="GO:0019829">
    <property type="term" value="F:ATPase-coupled monoatomic cation transmembrane transporter activity"/>
    <property type="evidence" value="ECO:0007669"/>
    <property type="project" value="UniProtKB-UniRule"/>
</dbReference>
<dbReference type="GO" id="GO:0046872">
    <property type="term" value="F:metal ion binding"/>
    <property type="evidence" value="ECO:0007669"/>
    <property type="project" value="UniProtKB-UniRule"/>
</dbReference>
<evidence type="ECO:0000256" key="12">
    <source>
        <dbReference type="ARBA" id="ARBA00049360"/>
    </source>
</evidence>
<evidence type="ECO:0000256" key="4">
    <source>
        <dbReference type="ARBA" id="ARBA00022692"/>
    </source>
</evidence>
<dbReference type="NCBIfam" id="TIGR01494">
    <property type="entry name" value="ATPase_P-type"/>
    <property type="match status" value="1"/>
</dbReference>
<evidence type="ECO:0000256" key="3">
    <source>
        <dbReference type="ARBA" id="ARBA00022553"/>
    </source>
</evidence>
<evidence type="ECO:0000256" key="7">
    <source>
        <dbReference type="ARBA" id="ARBA00022840"/>
    </source>
</evidence>
<dbReference type="InterPro" id="IPR006544">
    <property type="entry name" value="P-type_TPase_V"/>
</dbReference>
<dbReference type="InterPro" id="IPR018303">
    <property type="entry name" value="ATPase_P-typ_P_site"/>
</dbReference>
<dbReference type="InterPro" id="IPR023298">
    <property type="entry name" value="ATPase_P-typ_TM_dom_sf"/>
</dbReference>
<dbReference type="Gene3D" id="3.40.50.1000">
    <property type="entry name" value="HAD superfamily/HAD-like"/>
    <property type="match status" value="1"/>
</dbReference>
<keyword evidence="10 13" id="KW-1133">Transmembrane helix</keyword>
<protein>
    <recommendedName>
        <fullName evidence="13">Cation-transporting ATPase</fullName>
        <ecNumber evidence="13">7.2.2.-</ecNumber>
    </recommendedName>
</protein>
<dbReference type="GO" id="GO:0140358">
    <property type="term" value="F:P-type transmembrane transporter activity"/>
    <property type="evidence" value="ECO:0007669"/>
    <property type="project" value="InterPro"/>
</dbReference>
<dbReference type="PROSITE" id="PS00154">
    <property type="entry name" value="ATPASE_E1_E2"/>
    <property type="match status" value="1"/>
</dbReference>
<reference evidence="16" key="1">
    <citation type="submission" date="2023-07" db="EMBL/GenBank/DDBJ databases">
        <title>Chromosome-level genome assembly of Artemia franciscana.</title>
        <authorList>
            <person name="Jo E."/>
        </authorList>
    </citation>
    <scope>NUCLEOTIDE SEQUENCE</scope>
    <source>
        <tissue evidence="16">Whole body</tissue>
    </source>
</reference>
<dbReference type="Gene3D" id="3.40.1110.10">
    <property type="entry name" value="Calcium-transporting ATPase, cytoplasmic domain N"/>
    <property type="match status" value="1"/>
</dbReference>
<feature type="domain" description="P5B-type ATPase N-terminal" evidence="15">
    <location>
        <begin position="35"/>
        <end position="164"/>
    </location>
</feature>
<evidence type="ECO:0000259" key="15">
    <source>
        <dbReference type="Pfam" id="PF12409"/>
    </source>
</evidence>
<dbReference type="Proteomes" id="UP001187531">
    <property type="component" value="Unassembled WGS sequence"/>
</dbReference>
<feature type="transmembrane region" description="Helical" evidence="13">
    <location>
        <begin position="938"/>
        <end position="958"/>
    </location>
</feature>
<dbReference type="GO" id="GO:0006874">
    <property type="term" value="P:intracellular calcium ion homeostasis"/>
    <property type="evidence" value="ECO:0007669"/>
    <property type="project" value="TreeGrafter"/>
</dbReference>
<dbReference type="SFLD" id="SFLDF00027">
    <property type="entry name" value="p-type_atpase"/>
    <property type="match status" value="1"/>
</dbReference>
<evidence type="ECO:0000259" key="14">
    <source>
        <dbReference type="Pfam" id="PF00122"/>
    </source>
</evidence>
<dbReference type="PRINTS" id="PR00119">
    <property type="entry name" value="CATATPASE"/>
</dbReference>
<dbReference type="InterPro" id="IPR008250">
    <property type="entry name" value="ATPase_P-typ_transduc_dom_A_sf"/>
</dbReference>
<dbReference type="Pfam" id="PF12409">
    <property type="entry name" value="P5-ATPase"/>
    <property type="match status" value="1"/>
</dbReference>
<dbReference type="GO" id="GO:0005524">
    <property type="term" value="F:ATP binding"/>
    <property type="evidence" value="ECO:0007669"/>
    <property type="project" value="UniProtKB-UniRule"/>
</dbReference>
<dbReference type="FunFam" id="1.20.1110.10:FF:000023">
    <property type="entry name" value="Cation-transporting ATPase"/>
    <property type="match status" value="1"/>
</dbReference>
<evidence type="ECO:0000256" key="8">
    <source>
        <dbReference type="ARBA" id="ARBA00022842"/>
    </source>
</evidence>
<dbReference type="SUPFAM" id="SSF81660">
    <property type="entry name" value="Metal cation-transporting ATPase, ATP-binding domain N"/>
    <property type="match status" value="1"/>
</dbReference>
<keyword evidence="8 13" id="KW-0460">Magnesium</keyword>
<keyword evidence="6 13" id="KW-0547">Nucleotide-binding</keyword>
<evidence type="ECO:0000256" key="5">
    <source>
        <dbReference type="ARBA" id="ARBA00022723"/>
    </source>
</evidence>
<feature type="transmembrane region" description="Helical" evidence="13">
    <location>
        <begin position="443"/>
        <end position="472"/>
    </location>
</feature>
<feature type="transmembrane region" description="Helical" evidence="13">
    <location>
        <begin position="908"/>
        <end position="926"/>
    </location>
</feature>
<feature type="domain" description="P-type ATPase A" evidence="14">
    <location>
        <begin position="287"/>
        <end position="399"/>
    </location>
</feature>
<keyword evidence="7 13" id="KW-0067">ATP-binding</keyword>
<gene>
    <name evidence="16" type="ORF">QYM36_004333</name>
</gene>
<evidence type="ECO:0000256" key="10">
    <source>
        <dbReference type="ARBA" id="ARBA00022989"/>
    </source>
</evidence>
<dbReference type="EC" id="7.2.2.-" evidence="13"/>
<dbReference type="InterPro" id="IPR044492">
    <property type="entry name" value="P_typ_ATPase_HD_dom"/>
</dbReference>
<dbReference type="FunFam" id="3.40.50.1000:FF:000068">
    <property type="entry name" value="Cation-transporting ATPase"/>
    <property type="match status" value="1"/>
</dbReference>
<feature type="transmembrane region" description="Helical" evidence="13">
    <location>
        <begin position="416"/>
        <end position="437"/>
    </location>
</feature>
<dbReference type="InterPro" id="IPR059000">
    <property type="entry name" value="ATPase_P-type_domA"/>
</dbReference>
<evidence type="ECO:0000313" key="16">
    <source>
        <dbReference type="EMBL" id="KAK2720414.1"/>
    </source>
</evidence>
<feature type="transmembrane region" description="Helical" evidence="13">
    <location>
        <begin position="243"/>
        <end position="263"/>
    </location>
</feature>
<evidence type="ECO:0000256" key="9">
    <source>
        <dbReference type="ARBA" id="ARBA00022967"/>
    </source>
</evidence>
<dbReference type="NCBIfam" id="TIGR01657">
    <property type="entry name" value="P-ATPase-V"/>
    <property type="match status" value="1"/>
</dbReference>
<proteinExistence type="inferred from homology"/>
<dbReference type="EMBL" id="JAVRJZ010000007">
    <property type="protein sequence ID" value="KAK2720414.1"/>
    <property type="molecule type" value="Genomic_DNA"/>
</dbReference>
<dbReference type="InterPro" id="IPR023214">
    <property type="entry name" value="HAD_sf"/>
</dbReference>
<evidence type="ECO:0000313" key="17">
    <source>
        <dbReference type="Proteomes" id="UP001187531"/>
    </source>
</evidence>
<dbReference type="SFLD" id="SFLDG00002">
    <property type="entry name" value="C1.7:_P-type_atpase_like"/>
    <property type="match status" value="1"/>
</dbReference>
<dbReference type="Pfam" id="PF00122">
    <property type="entry name" value="E1-E2_ATPase"/>
    <property type="match status" value="1"/>
</dbReference>
<dbReference type="PANTHER" id="PTHR45630">
    <property type="entry name" value="CATION-TRANSPORTING ATPASE-RELATED"/>
    <property type="match status" value="1"/>
</dbReference>
<name>A0AA88I581_ARTSF</name>
<keyword evidence="9 13" id="KW-1278">Translocase</keyword>
<dbReference type="InterPro" id="IPR001757">
    <property type="entry name" value="P_typ_ATPase"/>
</dbReference>
<dbReference type="SUPFAM" id="SSF81665">
    <property type="entry name" value="Calcium ATPase, transmembrane domain M"/>
    <property type="match status" value="1"/>
</dbReference>
<comment type="similarity">
    <text evidence="2 13">Belongs to the cation transport ATPase (P-type) (TC 3.A.3) family. Type V subfamily.</text>
</comment>
<evidence type="ECO:0000256" key="1">
    <source>
        <dbReference type="ARBA" id="ARBA00004141"/>
    </source>
</evidence>
<feature type="transmembrane region" description="Helical" evidence="13">
    <location>
        <begin position="1089"/>
        <end position="1108"/>
    </location>
</feature>
<feature type="transmembrane region" description="Helical" evidence="13">
    <location>
        <begin position="1055"/>
        <end position="1077"/>
    </location>
</feature>
<accession>A0AA88I581</accession>
<dbReference type="InterPro" id="IPR036412">
    <property type="entry name" value="HAD-like_sf"/>
</dbReference>
<dbReference type="GO" id="GO:0016887">
    <property type="term" value="F:ATP hydrolysis activity"/>
    <property type="evidence" value="ECO:0007669"/>
    <property type="project" value="InterPro"/>
</dbReference>
<keyword evidence="3" id="KW-0597">Phosphoprotein</keyword>
<keyword evidence="4 13" id="KW-0812">Transmembrane</keyword>
<keyword evidence="17" id="KW-1185">Reference proteome</keyword>
<keyword evidence="11 13" id="KW-0472">Membrane</keyword>